<name>A0A8H4W6R2_9HELO</name>
<accession>A0A8H4W6R2</accession>
<sequence length="454" mass="50548">MDYTPDAVDALAPTAEMPIFFHRHRRLLRIATSLAGTTDDLMDELYKMAADDYNACVATQRQDGSDEAVGQVMAASLKAIEDHDNGLQMVELLRSIPKEVVTSIIDNTIGHRYKTDANFRKLFMALEGAGVYLNTIIVKGTGKGLTRHEWESLQAMIQRYVNGKGVVLGPTSSPTDIANSVEAATIERRYRYSRRSQAECQAGTAAGKRELVQGNNKSAIFYQRLSKRINPQLDPSGDVRQLQSLTQVGCSNTLNTRMGQYQPRTGMKSTPKTWQLVLGCLAVLGIDVEIVGLPILKIWKEEHLELSEILVTSLAGSLIEQYGINPVAPGTQSFNGDNLDLETEEVFEECSWVFDNMKHDIDLARRRLDAVKSIKRLADSEDTLDTVKDIKEHVTKASQRGAEHSLNVADLTRKLQRAKDAENDRIANLTEASVKKEGYTSFSTGVQKWLTRRM</sequence>
<organism evidence="1 2">
    <name type="scientific">Cudoniella acicularis</name>
    <dbReference type="NCBI Taxonomy" id="354080"/>
    <lineage>
        <taxon>Eukaryota</taxon>
        <taxon>Fungi</taxon>
        <taxon>Dikarya</taxon>
        <taxon>Ascomycota</taxon>
        <taxon>Pezizomycotina</taxon>
        <taxon>Leotiomycetes</taxon>
        <taxon>Helotiales</taxon>
        <taxon>Tricladiaceae</taxon>
        <taxon>Cudoniella</taxon>
    </lineage>
</organism>
<evidence type="ECO:0000313" key="2">
    <source>
        <dbReference type="Proteomes" id="UP000566819"/>
    </source>
</evidence>
<gene>
    <name evidence="1" type="ORF">G7Y89_g1713</name>
</gene>
<dbReference type="OrthoDB" id="5404738at2759"/>
<comment type="caution">
    <text evidence="1">The sequence shown here is derived from an EMBL/GenBank/DDBJ whole genome shotgun (WGS) entry which is preliminary data.</text>
</comment>
<dbReference type="Proteomes" id="UP000566819">
    <property type="component" value="Unassembled WGS sequence"/>
</dbReference>
<proteinExistence type="predicted"/>
<keyword evidence="2" id="KW-1185">Reference proteome</keyword>
<reference evidence="1 2" key="1">
    <citation type="submission" date="2020-03" db="EMBL/GenBank/DDBJ databases">
        <title>Draft Genome Sequence of Cudoniella acicularis.</title>
        <authorList>
            <person name="Buettner E."/>
            <person name="Kellner H."/>
        </authorList>
    </citation>
    <scope>NUCLEOTIDE SEQUENCE [LARGE SCALE GENOMIC DNA]</scope>
    <source>
        <strain evidence="1 2">DSM 108380</strain>
    </source>
</reference>
<evidence type="ECO:0000313" key="1">
    <source>
        <dbReference type="EMBL" id="KAF4636373.1"/>
    </source>
</evidence>
<dbReference type="AlphaFoldDB" id="A0A8H4W6R2"/>
<protein>
    <submittedName>
        <fullName evidence="1">Uncharacterized protein</fullName>
    </submittedName>
</protein>
<dbReference type="EMBL" id="JAAMPI010000069">
    <property type="protein sequence ID" value="KAF4636373.1"/>
    <property type="molecule type" value="Genomic_DNA"/>
</dbReference>